<sequence>MFTNRHRHRLPIGFLVRRKRLLIFTSEEAARAEIEATEGHFYTDSSVSAPDSAWRPAPDSAWGHVTGSQGRQLNNPQTQQPKIKPLQARVGSKHNSYKLGGSLFLVGWLWGRYTNGCYLDFNPSQILIIRVYFNSNMHGIGMNQDVVYAVADLLAWLGNCRPWKGVFCSWVTYSDWLLVWTGALIKAGSHSCCEGWLVARPGWPYMNCNGCDSCWLKGRIKLGLIVIVVALDMAMFGGSYHFQLVRYQELVFHKKLNCSLIQSALKRLNFNNG</sequence>
<keyword evidence="3" id="KW-1185">Reference proteome</keyword>
<dbReference type="EMBL" id="SZYD01000010">
    <property type="protein sequence ID" value="KAD4982908.1"/>
    <property type="molecule type" value="Genomic_DNA"/>
</dbReference>
<evidence type="ECO:0000313" key="3">
    <source>
        <dbReference type="Proteomes" id="UP000326396"/>
    </source>
</evidence>
<dbReference type="Proteomes" id="UP000326396">
    <property type="component" value="Linkage Group LG18"/>
</dbReference>
<evidence type="ECO:0000313" key="2">
    <source>
        <dbReference type="EMBL" id="KAD4982908.1"/>
    </source>
</evidence>
<keyword evidence="1" id="KW-0812">Transmembrane</keyword>
<dbReference type="AlphaFoldDB" id="A0A5N6NQJ6"/>
<keyword evidence="1" id="KW-1133">Transmembrane helix</keyword>
<proteinExistence type="predicted"/>
<organism evidence="2 3">
    <name type="scientific">Mikania micrantha</name>
    <name type="common">bitter vine</name>
    <dbReference type="NCBI Taxonomy" id="192012"/>
    <lineage>
        <taxon>Eukaryota</taxon>
        <taxon>Viridiplantae</taxon>
        <taxon>Streptophyta</taxon>
        <taxon>Embryophyta</taxon>
        <taxon>Tracheophyta</taxon>
        <taxon>Spermatophyta</taxon>
        <taxon>Magnoliopsida</taxon>
        <taxon>eudicotyledons</taxon>
        <taxon>Gunneridae</taxon>
        <taxon>Pentapetalae</taxon>
        <taxon>asterids</taxon>
        <taxon>campanulids</taxon>
        <taxon>Asterales</taxon>
        <taxon>Asteraceae</taxon>
        <taxon>Asteroideae</taxon>
        <taxon>Heliantheae alliance</taxon>
        <taxon>Eupatorieae</taxon>
        <taxon>Mikania</taxon>
    </lineage>
</organism>
<accession>A0A5N6NQJ6</accession>
<reference evidence="2 3" key="1">
    <citation type="submission" date="2019-05" db="EMBL/GenBank/DDBJ databases">
        <title>Mikania micrantha, genome provides insights into the molecular mechanism of rapid growth.</title>
        <authorList>
            <person name="Liu B."/>
        </authorList>
    </citation>
    <scope>NUCLEOTIDE SEQUENCE [LARGE SCALE GENOMIC DNA]</scope>
    <source>
        <strain evidence="2">NLD-2019</strain>
        <tissue evidence="2">Leaf</tissue>
    </source>
</reference>
<name>A0A5N6NQJ6_9ASTR</name>
<comment type="caution">
    <text evidence="2">The sequence shown here is derived from an EMBL/GenBank/DDBJ whole genome shotgun (WGS) entry which is preliminary data.</text>
</comment>
<keyword evidence="1" id="KW-0472">Membrane</keyword>
<evidence type="ECO:0000256" key="1">
    <source>
        <dbReference type="SAM" id="Phobius"/>
    </source>
</evidence>
<gene>
    <name evidence="2" type="ORF">E3N88_19579</name>
</gene>
<protein>
    <submittedName>
        <fullName evidence="2">Uncharacterized protein</fullName>
    </submittedName>
</protein>
<feature type="transmembrane region" description="Helical" evidence="1">
    <location>
        <begin position="222"/>
        <end position="242"/>
    </location>
</feature>